<dbReference type="Proteomes" id="UP000002734">
    <property type="component" value="Chromosome"/>
</dbReference>
<keyword evidence="2" id="KW-1185">Reference proteome</keyword>
<dbReference type="HOGENOM" id="CLU_031375_0_0_6"/>
<reference evidence="1" key="1">
    <citation type="submission" date="2009-06" db="EMBL/GenBank/DDBJ databases">
        <title>Complete sequence of Dickeya dadantii Ech703.</title>
        <authorList>
            <consortium name="US DOE Joint Genome Institute"/>
            <person name="Lucas S."/>
            <person name="Copeland A."/>
            <person name="Lapidus A."/>
            <person name="Glavina del Rio T."/>
            <person name="Dalin E."/>
            <person name="Tice H."/>
            <person name="Bruce D."/>
            <person name="Goodwin L."/>
            <person name="Pitluck S."/>
            <person name="Chertkov O."/>
            <person name="Brettin T."/>
            <person name="Detter J.C."/>
            <person name="Han C."/>
            <person name="Larimer F."/>
            <person name="Land M."/>
            <person name="Hauser L."/>
            <person name="Kyrpides N."/>
            <person name="Mikhailova N."/>
            <person name="Balakrishnan V."/>
            <person name="Glasner J."/>
            <person name="Perna N.T."/>
        </authorList>
    </citation>
    <scope>NUCLEOTIDE SEQUENCE [LARGE SCALE GENOMIC DNA]</scope>
    <source>
        <strain evidence="1">Ech703</strain>
    </source>
</reference>
<evidence type="ECO:0000313" key="2">
    <source>
        <dbReference type="Proteomes" id="UP000002734"/>
    </source>
</evidence>
<name>C6CDB9_MUSP7</name>
<sequence length="606" mass="69621">MNGVDKLQIKPFLSILLGSSQINSDPAEIHEIITDVIQKEGRKGQEVEMQPVKQDSAGEALIFYTHYEVLKNPSWFAGNTLTDVENHIFITFSLNNTFAFYMSEKGMKDEIRTYFFTPLLPNLKVINISQLNYLFINEDKIKMLWLSGIHDRESFKADSKVLGGESVAETLNPLEDQSFTMSAVRTSLDGTNTTIGLNPYKSSLWRGPCKDWKTFENRVIEIIDTIDKNTGKLENPISILSIPVAEIKGVNNVYDLSFLDPEFNSNGLSESKIDRLRIIHNEYSCKILDTLNSSEINLEVFKYQSSIGDIKISPKIIDYDVEFEVTEKHPKKGKKQEIEYFSNTFKYPELIKCWYESGHAIVNSRVFKTEYRDVSYNNFIWTNFEGFDISKEKPELDGKVALNKIGYQKSLFCWMKHNWCGLWDSHENFLTTDRPSGWLLCDDGAGEKADFIHIVEHKDKTYISLIHIKAANSISSDRRISVGAHDIVLNQAIKNLRYISRKTLVTDLRERAENAVTKYCWNDNKLSDHNSFLDAIESLEKNSKIKFRVVIVQPHTMKSYYNRNIQSNIRKQLDVLLVSAESAIRASGAEFYIIGHDDTQPQNRLK</sequence>
<organism evidence="1 2">
    <name type="scientific">Musicola paradisiaca (strain Ech703)</name>
    <name type="common">Dickeya paradisiaca</name>
    <name type="synonym">Dickeya dadantii</name>
    <dbReference type="NCBI Taxonomy" id="579405"/>
    <lineage>
        <taxon>Bacteria</taxon>
        <taxon>Pseudomonadati</taxon>
        <taxon>Pseudomonadota</taxon>
        <taxon>Gammaproteobacteria</taxon>
        <taxon>Enterobacterales</taxon>
        <taxon>Pectobacteriaceae</taxon>
        <taxon>Musicola</taxon>
    </lineage>
</organism>
<dbReference type="RefSeq" id="WP_015854890.1">
    <property type="nucleotide sequence ID" value="NC_012880.1"/>
</dbReference>
<protein>
    <submittedName>
        <fullName evidence="1">Uncharacterized protein</fullName>
    </submittedName>
</protein>
<dbReference type="KEGG" id="dda:Dd703_3227"/>
<evidence type="ECO:0000313" key="1">
    <source>
        <dbReference type="EMBL" id="ACS86990.1"/>
    </source>
</evidence>
<dbReference type="eggNOG" id="ENOG50338GF">
    <property type="taxonomic scope" value="Bacteria"/>
</dbReference>
<proteinExistence type="predicted"/>
<accession>C6CDB9</accession>
<dbReference type="EMBL" id="CP001654">
    <property type="protein sequence ID" value="ACS86990.1"/>
    <property type="molecule type" value="Genomic_DNA"/>
</dbReference>
<dbReference type="AlphaFoldDB" id="C6CDB9"/>
<gene>
    <name evidence="1" type="ordered locus">Dd703_3227</name>
</gene>